<reference evidence="1" key="1">
    <citation type="submission" date="2023-06" db="EMBL/GenBank/DDBJ databases">
        <title>Genome-scale phylogeny and comparative genomics of the fungal order Sordariales.</title>
        <authorList>
            <consortium name="Lawrence Berkeley National Laboratory"/>
            <person name="Hensen N."/>
            <person name="Bonometti L."/>
            <person name="Westerberg I."/>
            <person name="Brannstrom I.O."/>
            <person name="Guillou S."/>
            <person name="Cros-Aarteil S."/>
            <person name="Calhoun S."/>
            <person name="Haridas S."/>
            <person name="Kuo A."/>
            <person name="Mondo S."/>
            <person name="Pangilinan J."/>
            <person name="Riley R."/>
            <person name="LaButti K."/>
            <person name="Andreopoulos B."/>
            <person name="Lipzen A."/>
            <person name="Chen C."/>
            <person name="Yanf M."/>
            <person name="Daum C."/>
            <person name="Ng V."/>
            <person name="Clum A."/>
            <person name="Steindorff A."/>
            <person name="Ohm R."/>
            <person name="Martin F."/>
            <person name="Silar P."/>
            <person name="Natvig D."/>
            <person name="Lalanne C."/>
            <person name="Gautier V."/>
            <person name="Ament-velasquez S.L."/>
            <person name="Kruys A."/>
            <person name="Hutchinson M.I."/>
            <person name="Powell A.J."/>
            <person name="Barry K."/>
            <person name="Miller A.N."/>
            <person name="Grigoriev I.V."/>
            <person name="Debuchy R."/>
            <person name="Gladieux P."/>
            <person name="Thoren M.H."/>
            <person name="Johannesson H."/>
        </authorList>
    </citation>
    <scope>NUCLEOTIDE SEQUENCE</scope>
    <source>
        <strain evidence="1">SMH3391-2</strain>
    </source>
</reference>
<accession>A0AA39WGP1</accession>
<gene>
    <name evidence="1" type="ORF">B0T17DRAFT_498016</name>
</gene>
<sequence>MAAVCKACNEPLTLTIQQEGSAEEGQQQQQEPTTTTVPDDLELPCSCHFHWQCLHDQAPAVTSTLKCPSCSTHLSGTTASSSSSEEPTSASPILATYTSEGGVESGLDIFPSLSEEAFIFAHPEALPARALHTMVAMGDVASMVELMDTVDADTVTDITTAKLLPWTDPQAGGQSALHVAIECQQASVFWLLLWVGSTLPASVFFPGAAQAAEGMGLRRRDDIPRDVDVRYVKDAQGRLPADLCREAGLPWSRYVEGGLFK</sequence>
<organism evidence="1 2">
    <name type="scientific">Bombardia bombarda</name>
    <dbReference type="NCBI Taxonomy" id="252184"/>
    <lineage>
        <taxon>Eukaryota</taxon>
        <taxon>Fungi</taxon>
        <taxon>Dikarya</taxon>
        <taxon>Ascomycota</taxon>
        <taxon>Pezizomycotina</taxon>
        <taxon>Sordariomycetes</taxon>
        <taxon>Sordariomycetidae</taxon>
        <taxon>Sordariales</taxon>
        <taxon>Lasiosphaeriaceae</taxon>
        <taxon>Bombardia</taxon>
    </lineage>
</organism>
<protein>
    <submittedName>
        <fullName evidence="1">Uncharacterized protein</fullName>
    </submittedName>
</protein>
<name>A0AA39WGP1_9PEZI</name>
<evidence type="ECO:0000313" key="1">
    <source>
        <dbReference type="EMBL" id="KAK0615058.1"/>
    </source>
</evidence>
<dbReference type="AlphaFoldDB" id="A0AA39WGP1"/>
<comment type="caution">
    <text evidence="1">The sequence shown here is derived from an EMBL/GenBank/DDBJ whole genome shotgun (WGS) entry which is preliminary data.</text>
</comment>
<dbReference type="EMBL" id="JAULSR010000007">
    <property type="protein sequence ID" value="KAK0615058.1"/>
    <property type="molecule type" value="Genomic_DNA"/>
</dbReference>
<keyword evidence="2" id="KW-1185">Reference proteome</keyword>
<dbReference type="Proteomes" id="UP001174934">
    <property type="component" value="Unassembled WGS sequence"/>
</dbReference>
<evidence type="ECO:0000313" key="2">
    <source>
        <dbReference type="Proteomes" id="UP001174934"/>
    </source>
</evidence>
<proteinExistence type="predicted"/>